<organism evidence="1 2">
    <name type="scientific">Giardia muris</name>
    <dbReference type="NCBI Taxonomy" id="5742"/>
    <lineage>
        <taxon>Eukaryota</taxon>
        <taxon>Metamonada</taxon>
        <taxon>Diplomonadida</taxon>
        <taxon>Hexamitidae</taxon>
        <taxon>Giardiinae</taxon>
        <taxon>Giardia</taxon>
    </lineage>
</organism>
<dbReference type="AlphaFoldDB" id="A0A4Z1TC99"/>
<evidence type="ECO:0000313" key="2">
    <source>
        <dbReference type="Proteomes" id="UP000315496"/>
    </source>
</evidence>
<keyword evidence="2" id="KW-1185">Reference proteome</keyword>
<name>A0A4Z1TC99_GIAMU</name>
<dbReference type="Proteomes" id="UP000315496">
    <property type="component" value="Chromosome 1"/>
</dbReference>
<proteinExistence type="predicted"/>
<comment type="caution">
    <text evidence="1">The sequence shown here is derived from an EMBL/GenBank/DDBJ whole genome shotgun (WGS) entry which is preliminary data.</text>
</comment>
<dbReference type="EMBL" id="VDLU01000001">
    <property type="protein sequence ID" value="TNJ30101.1"/>
    <property type="molecule type" value="Genomic_DNA"/>
</dbReference>
<evidence type="ECO:0000313" key="1">
    <source>
        <dbReference type="EMBL" id="TNJ30101.1"/>
    </source>
</evidence>
<reference evidence="1 2" key="1">
    <citation type="submission" date="2019-05" db="EMBL/GenBank/DDBJ databases">
        <title>The compact genome of Giardia muris reveals important steps in the evolution of intestinal protozoan parasites.</title>
        <authorList>
            <person name="Xu F."/>
            <person name="Jimenez-Gonzalez A."/>
            <person name="Einarsson E."/>
            <person name="Astvaldsson A."/>
            <person name="Peirasmaki D."/>
            <person name="Eckmann L."/>
            <person name="Andersson J.O."/>
            <person name="Svard S.G."/>
            <person name="Jerlstrom-Hultqvist J."/>
        </authorList>
    </citation>
    <scope>NUCLEOTIDE SEQUENCE [LARGE SCALE GENOMIC DNA]</scope>
    <source>
        <strain evidence="1 2">Roberts-Thomson</strain>
    </source>
</reference>
<dbReference type="VEuPathDB" id="GiardiaDB:GMRT_jh034"/>
<dbReference type="OrthoDB" id="1922221at2759"/>
<gene>
    <name evidence="1" type="ORF">GMRT_jh034</name>
</gene>
<sequence>MPETSIVHESLQELTATLDQHATTLAQILEVLGVFEQGLARLDPGLAGVSDIANIAGVETVNTLLLEKEAKEYTRMSSQLKEAIAFIMSFANTPVPSVADRKKLGANILQLLRARKYICEEYRTCSVDYLQQVDTCLQNLHQCLTKLLGSEVTAYYDQRKSFQTIMAELCTTSLYLPSQKFKTRTNLVTTQAATAPLHCQLHSIVRIHMHSFLRFAIETLSPFPLMQLAQYFTLGTEMDAIEEAENVFLQRQTQGGLKPAFNVLFNTLKSCYSSPDTFKNMLLVFLKHRVAFLLTEVASVVSVSGHLQLRSASGIKTEQPYNLQANDSTALILALYDFLQTIPDKNRIANHRDLADYTLLNDHPPRVQPEHGSVLKPDERFTPLQSLLHHTSKCLYAETLEERQKKIHAHDSATGGSYDKVRYTAETHPFFFLLMAAMSALLEERSQLTSLFLSLVYELSGDKMESAGLASSTNKLFLESTCRLADACYGFLATPIMQYVCQIGISLITPEAAEAHVFETYDMLQVVHTLLPILFLTNCTEILSYSIGGLSMSDSPSSAVAQKLSIDQTVFRAGSPFVNGLGLNVRPGQTVDVVDQLDYSILSGDSFEASFRYLSPSYSVIRNSLNQSINSVVAFNGRCDPLFADFARFLHNRTDAQCGILEPLRHELLLLISLLAKQCDASSTRTGMSYLQINTRTNDINVREELPRILTYFEQQMSYNHAISLLPGIISRAGDVTYLSTAGTASSVGQQHEMFNLKKRFNGETRFTCEPLYDQSLDFKLEDYRLPESHKNELTELRIYYMTCQVLYQPTLHKLPAQNYLFRINNMNYLCEAISQSTRPIYGAVSSTYRHFLDDQLTLLIQKYCEKVWIPLVRILDLSGFTRDIEHVYQKWYARGEASVSKAFMADLETQIGVARDVEKQVLAYFGGVGAESTFVPTESMIDEPLDETMRLGVNRNPLLIKSKRLHGRLSSTLPRLEKMFGVLMEQHVSCILISITLQNKLREAITQCFHSVLKEYYGLCQISAQAAQSYKSYERLLPDNVLKAIGTFFAG</sequence>
<accession>A0A4Z1TC99</accession>
<protein>
    <submittedName>
        <fullName evidence="1">Uncharacterized protein</fullName>
    </submittedName>
</protein>